<organism evidence="1 2">
    <name type="scientific">Akkermansia muciniphila</name>
    <dbReference type="NCBI Taxonomy" id="239935"/>
    <lineage>
        <taxon>Bacteria</taxon>
        <taxon>Pseudomonadati</taxon>
        <taxon>Verrucomicrobiota</taxon>
        <taxon>Verrucomicrobiia</taxon>
        <taxon>Verrucomicrobiales</taxon>
        <taxon>Akkermansiaceae</taxon>
        <taxon>Akkermansia</taxon>
    </lineage>
</organism>
<reference evidence="1 2" key="1">
    <citation type="journal article" date="2017" name="BMC Genomics">
        <title>Genome sequencing of 39 Akkermansia muciniphila isolates reveals its population structure, genomic and functional diverisity, and global distribution in mammalian gut microbiotas.</title>
        <authorList>
            <person name="Guo X."/>
            <person name="Li S."/>
            <person name="Zhang J."/>
            <person name="Wu F."/>
            <person name="Li X."/>
            <person name="Wu D."/>
            <person name="Zhang M."/>
            <person name="Ou Z."/>
            <person name="Jie Z."/>
            <person name="Yan Q."/>
            <person name="Li P."/>
            <person name="Yi J."/>
            <person name="Peng Y."/>
        </authorList>
    </citation>
    <scope>NUCLEOTIDE SEQUENCE [LARGE SCALE GENOMIC DNA]</scope>
    <source>
        <strain evidence="1 2">GP43</strain>
    </source>
</reference>
<evidence type="ECO:0000313" key="1">
    <source>
        <dbReference type="EMBL" id="PNC57114.1"/>
    </source>
</evidence>
<name>A0AAP8NNR3_9BACT</name>
<protein>
    <submittedName>
        <fullName evidence="1">Uncharacterized protein</fullName>
    </submittedName>
</protein>
<comment type="caution">
    <text evidence="1">The sequence shown here is derived from an EMBL/GenBank/DDBJ whole genome shotgun (WGS) entry which is preliminary data.</text>
</comment>
<dbReference type="RefSeq" id="WP_102734215.1">
    <property type="nucleotide sequence ID" value="NZ_CP010553.1"/>
</dbReference>
<dbReference type="Proteomes" id="UP000235914">
    <property type="component" value="Unassembled WGS sequence"/>
</dbReference>
<sequence length="76" mass="8361">MDQKTTYSYQRTPGLDCPKCGVYFPTTIPDLLSGSIRCPYCGLTLSIDRKASCHAMLALEKFQNALDKQLPSASLS</sequence>
<proteinExistence type="predicted"/>
<dbReference type="EMBL" id="PJKN01000002">
    <property type="protein sequence ID" value="PNC57114.1"/>
    <property type="molecule type" value="Genomic_DNA"/>
</dbReference>
<accession>A0AAP8NNR3</accession>
<gene>
    <name evidence="1" type="ORF">CXU09_06025</name>
</gene>
<evidence type="ECO:0000313" key="2">
    <source>
        <dbReference type="Proteomes" id="UP000235914"/>
    </source>
</evidence>
<dbReference type="AlphaFoldDB" id="A0AAP8NNR3"/>